<dbReference type="Gene3D" id="3.40.630.30">
    <property type="match status" value="1"/>
</dbReference>
<dbReference type="Gene3D" id="3.40.630.110">
    <property type="entry name" value="GNAT acetyltransferase-like"/>
    <property type="match status" value="1"/>
</dbReference>
<dbReference type="AlphaFoldDB" id="F2NBG8"/>
<dbReference type="GO" id="GO:0016747">
    <property type="term" value="F:acyltransferase activity, transferring groups other than amino-acyl groups"/>
    <property type="evidence" value="ECO:0007669"/>
    <property type="project" value="InterPro"/>
</dbReference>
<name>F2NBG8_CORGP</name>
<feature type="domain" description="N-acetyltransferase" evidence="1">
    <location>
        <begin position="128"/>
        <end position="256"/>
    </location>
</feature>
<dbReference type="Proteomes" id="UP000006851">
    <property type="component" value="Chromosome"/>
</dbReference>
<evidence type="ECO:0000313" key="2">
    <source>
        <dbReference type="EMBL" id="AEB06704.1"/>
    </source>
</evidence>
<accession>F2NBG8</accession>
<dbReference type="InterPro" id="IPR016181">
    <property type="entry name" value="Acyl_CoA_acyltransferase"/>
</dbReference>
<dbReference type="InterPro" id="IPR000182">
    <property type="entry name" value="GNAT_dom"/>
</dbReference>
<dbReference type="SUPFAM" id="SSF55729">
    <property type="entry name" value="Acyl-CoA N-acyltransferases (Nat)"/>
    <property type="match status" value="1"/>
</dbReference>
<dbReference type="InterPro" id="IPR027365">
    <property type="entry name" value="GNAT_acetyltra_YdfB-like"/>
</dbReference>
<evidence type="ECO:0000313" key="3">
    <source>
        <dbReference type="Proteomes" id="UP000006851"/>
    </source>
</evidence>
<gene>
    <name evidence="2" type="ordered locus">Corgl_0590</name>
</gene>
<dbReference type="InterPro" id="IPR042573">
    <property type="entry name" value="GNAT_acetyltra_N"/>
</dbReference>
<sequence>MAMGLVAPTAVAALFNQWDDTLIWSCLDETMGVLIADDADRPSAAAALLGDFRFCAGAPCEGLLRFDPTGAAHDVEIVVPHDAAWERLIAENFGAAARPHVRYATRKEPDVFDEQLLSRLTEALPSTVELRDLDDEALFEACRTAAWSRDLVANFGSFERYRQLGIGVVALSNGIPVSGASSYSRYRFGIEIEVDTMPAERRRGLARACSARLILRCRERGLYPSWDAHSRASLALAEQLGYHLSHPYPVFEVTRS</sequence>
<protein>
    <submittedName>
        <fullName evidence="2">GCN5-related N-acetyltransferase</fullName>
    </submittedName>
</protein>
<dbReference type="STRING" id="700015.Corgl_0590"/>
<dbReference type="PROSITE" id="PS51186">
    <property type="entry name" value="GNAT"/>
    <property type="match status" value="1"/>
</dbReference>
<dbReference type="eggNOG" id="COG1247">
    <property type="taxonomic scope" value="Bacteria"/>
</dbReference>
<reference evidence="3" key="1">
    <citation type="journal article" date="2013" name="Stand. Genomic Sci.">
        <title>Complete genome sequence of Coriobacterium glomerans type strain (PW2(T)) from the midgut of Pyrrhocoris apterus L. (red soldier bug).</title>
        <authorList>
            <person name="Stackebrandt E."/>
            <person name="Zeytun A."/>
            <person name="Lapidus A."/>
            <person name="Nolan M."/>
            <person name="Lucas S."/>
            <person name="Hammon N."/>
            <person name="Deshpande S."/>
            <person name="Cheng J.F."/>
            <person name="Tapia R."/>
            <person name="Goodwin L.A."/>
            <person name="Pitluck S."/>
            <person name="Liolios K."/>
            <person name="Pagani I."/>
            <person name="Ivanova N."/>
            <person name="Mavromatis K."/>
            <person name="Mikhailova N."/>
            <person name="Huntemann M."/>
            <person name="Pati A."/>
            <person name="Chen A."/>
            <person name="Palaniappan K."/>
            <person name="Chang Y.J."/>
            <person name="Land M."/>
            <person name="Hauser L."/>
            <person name="Rohde M."/>
            <person name="Pukall R."/>
            <person name="Goker M."/>
            <person name="Detter J.C."/>
            <person name="Woyke T."/>
            <person name="Bristow J."/>
            <person name="Eisen J.A."/>
            <person name="Markowitz V."/>
            <person name="Hugenholtz P."/>
            <person name="Kyrpides N.C."/>
            <person name="Klenk H.P."/>
        </authorList>
    </citation>
    <scope>NUCLEOTIDE SEQUENCE</scope>
    <source>
        <strain evidence="3">ATCC 49209 / DSM 20642 / JCM 10262 / PW2</strain>
    </source>
</reference>
<proteinExistence type="predicted"/>
<organism evidence="2 3">
    <name type="scientific">Coriobacterium glomerans (strain ATCC 49209 / DSM 20642 / JCM 10262 / PW2)</name>
    <dbReference type="NCBI Taxonomy" id="700015"/>
    <lineage>
        <taxon>Bacteria</taxon>
        <taxon>Bacillati</taxon>
        <taxon>Actinomycetota</taxon>
        <taxon>Coriobacteriia</taxon>
        <taxon>Coriobacteriales</taxon>
        <taxon>Coriobacteriaceae</taxon>
        <taxon>Coriobacterium</taxon>
    </lineage>
</organism>
<dbReference type="KEGG" id="cgo:Corgl_0590"/>
<dbReference type="EMBL" id="CP002628">
    <property type="protein sequence ID" value="AEB06704.1"/>
    <property type="molecule type" value="Genomic_DNA"/>
</dbReference>
<dbReference type="PANTHER" id="PTHR31143">
    <property type="match status" value="1"/>
</dbReference>
<keyword evidence="3" id="KW-1185">Reference proteome</keyword>
<dbReference type="HOGENOM" id="CLU_074296_2_0_11"/>
<dbReference type="Pfam" id="PF12746">
    <property type="entry name" value="GNAT_acetyltran"/>
    <property type="match status" value="1"/>
</dbReference>
<evidence type="ECO:0000259" key="1">
    <source>
        <dbReference type="PROSITE" id="PS51186"/>
    </source>
</evidence>
<dbReference type="PANTHER" id="PTHR31143:SF2">
    <property type="entry name" value="FR47-LIKE DOMAIN-CONTAINING PROTEIN-RELATED"/>
    <property type="match status" value="1"/>
</dbReference>